<feature type="domain" description="FAD-binding FR-type" evidence="1">
    <location>
        <begin position="3"/>
        <end position="136"/>
    </location>
</feature>
<dbReference type="InterPro" id="IPR013113">
    <property type="entry name" value="SIP_FAD-bd"/>
</dbReference>
<evidence type="ECO:0000313" key="3">
    <source>
        <dbReference type="Proteomes" id="UP000585638"/>
    </source>
</evidence>
<dbReference type="PANTHER" id="PTHR30157:SF0">
    <property type="entry name" value="NADPH-DEPENDENT FERRIC-CHELATE REDUCTASE"/>
    <property type="match status" value="1"/>
</dbReference>
<dbReference type="GO" id="GO:0016491">
    <property type="term" value="F:oxidoreductase activity"/>
    <property type="evidence" value="ECO:0007669"/>
    <property type="project" value="InterPro"/>
</dbReference>
<dbReference type="InterPro" id="IPR017927">
    <property type="entry name" value="FAD-bd_FR_type"/>
</dbReference>
<dbReference type="PROSITE" id="PS51384">
    <property type="entry name" value="FAD_FR"/>
    <property type="match status" value="1"/>
</dbReference>
<comment type="caution">
    <text evidence="2">The sequence shown here is derived from an EMBL/GenBank/DDBJ whole genome shotgun (WGS) entry which is preliminary data.</text>
</comment>
<dbReference type="PANTHER" id="PTHR30157">
    <property type="entry name" value="FERRIC REDUCTASE, NADPH-DEPENDENT"/>
    <property type="match status" value="1"/>
</dbReference>
<accession>A0A7W9KD57</accession>
<dbReference type="AlphaFoldDB" id="A0A7W9KD57"/>
<dbReference type="InterPro" id="IPR007037">
    <property type="entry name" value="SIP_rossman_dom"/>
</dbReference>
<dbReference type="Proteomes" id="UP000585638">
    <property type="component" value="Unassembled WGS sequence"/>
</dbReference>
<dbReference type="Gene3D" id="2.40.30.10">
    <property type="entry name" value="Translation factors"/>
    <property type="match status" value="1"/>
</dbReference>
<dbReference type="InterPro" id="IPR017938">
    <property type="entry name" value="Riboflavin_synthase-like_b-brl"/>
</dbReference>
<dbReference type="RefSeq" id="WP_184859764.1">
    <property type="nucleotide sequence ID" value="NZ_BAAAWY010000047.1"/>
</dbReference>
<organism evidence="2 3">
    <name type="scientific">Kutzneria kofuensis</name>
    <dbReference type="NCBI Taxonomy" id="103725"/>
    <lineage>
        <taxon>Bacteria</taxon>
        <taxon>Bacillati</taxon>
        <taxon>Actinomycetota</taxon>
        <taxon>Actinomycetes</taxon>
        <taxon>Pseudonocardiales</taxon>
        <taxon>Pseudonocardiaceae</taxon>
        <taxon>Kutzneria</taxon>
    </lineage>
</organism>
<name>A0A7W9KD57_9PSEU</name>
<reference evidence="2 3" key="1">
    <citation type="submission" date="2020-08" db="EMBL/GenBank/DDBJ databases">
        <title>Sequencing the genomes of 1000 actinobacteria strains.</title>
        <authorList>
            <person name="Klenk H.-P."/>
        </authorList>
    </citation>
    <scope>NUCLEOTIDE SEQUENCE [LARGE SCALE GENOMIC DNA]</scope>
    <source>
        <strain evidence="2 3">DSM 43851</strain>
    </source>
</reference>
<dbReference type="Pfam" id="PF04954">
    <property type="entry name" value="SIP"/>
    <property type="match status" value="1"/>
</dbReference>
<protein>
    <submittedName>
        <fullName evidence="2">NADPH-dependent ferric siderophore reductase</fullName>
    </submittedName>
</protein>
<dbReference type="CDD" id="cd06193">
    <property type="entry name" value="siderophore_interacting"/>
    <property type="match status" value="1"/>
</dbReference>
<dbReference type="InterPro" id="IPR039261">
    <property type="entry name" value="FNR_nucleotide-bd"/>
</dbReference>
<sequence length="256" mass="28153">MLKRYKLVTVTRVRQVSPRTRRLTFGGPELADFTSVAPDQQVKLFFGRNGEPRPWVPQPPSDGDVMGWYRSYLAVPEERRPWMRAYSVRAHRAEASEIDIDFLLHDVDGPATRWAATAEPGDVVGLLGPTESHLVRPGPYDWTLFAGDQSALPAIAASLAALPAGAKALAYIQVADENEVQELPSPADADVRWVHSGLVDAVCAAEFPDGDVFAWLAGEASVVKALRRHLVGDRGVPKNMIAFSGYWRVDATHEEL</sequence>
<proteinExistence type="predicted"/>
<dbReference type="InterPro" id="IPR039374">
    <property type="entry name" value="SIP_fam"/>
</dbReference>
<dbReference type="Pfam" id="PF08021">
    <property type="entry name" value="FAD_binding_9"/>
    <property type="match status" value="1"/>
</dbReference>
<dbReference type="Gene3D" id="3.40.50.80">
    <property type="entry name" value="Nucleotide-binding domain of ferredoxin-NADP reductase (FNR) module"/>
    <property type="match status" value="1"/>
</dbReference>
<keyword evidence="3" id="KW-1185">Reference proteome</keyword>
<evidence type="ECO:0000259" key="1">
    <source>
        <dbReference type="PROSITE" id="PS51384"/>
    </source>
</evidence>
<dbReference type="SUPFAM" id="SSF63380">
    <property type="entry name" value="Riboflavin synthase domain-like"/>
    <property type="match status" value="1"/>
</dbReference>
<gene>
    <name evidence="2" type="ORF">BJ998_001552</name>
</gene>
<dbReference type="EMBL" id="JACHIR010000001">
    <property type="protein sequence ID" value="MBB5890356.1"/>
    <property type="molecule type" value="Genomic_DNA"/>
</dbReference>
<evidence type="ECO:0000313" key="2">
    <source>
        <dbReference type="EMBL" id="MBB5890356.1"/>
    </source>
</evidence>